<reference evidence="4" key="1">
    <citation type="journal article" date="2011" name="MBio">
        <title>Novel metabolic attributes of the genus Cyanothece, comprising a group of unicellular nitrogen-fixing Cyanobacteria.</title>
        <authorList>
            <person name="Bandyopadhyay A."/>
            <person name="Elvitigala T."/>
            <person name="Welsh E."/>
            <person name="Stockel J."/>
            <person name="Liberton M."/>
            <person name="Min H."/>
            <person name="Sherman L.A."/>
            <person name="Pakrasi H.B."/>
        </authorList>
    </citation>
    <scope>NUCLEOTIDE SEQUENCE [LARGE SCALE GENOMIC DNA]</scope>
    <source>
        <strain evidence="4">PCC 7424</strain>
    </source>
</reference>
<sequence>MNKLYRQRFQELCKQLDKLENTKKNYYSEFLGSYKNYVDDDILLNWKVKVKDLLSKVCREESQHFREFLESETATWGDTNYNILQRMKAVFLAAKEDFEGGYLLSVRSLVQAEMFDSQLEQAEELFKSGYITAAAVIAGVVLETTLRELCDRSSIAHGKLDKMNADLAKAGIYNKLTQKRITALADIRNSAAHGKPEEFTDQDVLDMIRDVTKFVADYLPSH</sequence>
<gene>
    <name evidence="3" type="ordered locus">PCC7424_3406</name>
</gene>
<dbReference type="Proteomes" id="UP000002384">
    <property type="component" value="Chromosome"/>
</dbReference>
<dbReference type="HOGENOM" id="CLU_102151_0_0_3"/>
<evidence type="ECO:0000313" key="3">
    <source>
        <dbReference type="EMBL" id="ACK71801.1"/>
    </source>
</evidence>
<dbReference type="AlphaFoldDB" id="B7KF85"/>
<dbReference type="OrthoDB" id="1435962at2"/>
<feature type="coiled-coil region" evidence="1">
    <location>
        <begin position="2"/>
        <end position="29"/>
    </location>
</feature>
<name>B7KF85_GLOC7</name>
<dbReference type="KEGG" id="cyc:PCC7424_3406"/>
<dbReference type="eggNOG" id="ENOG50320QE">
    <property type="taxonomic scope" value="Bacteria"/>
</dbReference>
<dbReference type="Pfam" id="PF13643">
    <property type="entry name" value="DUF4145"/>
    <property type="match status" value="1"/>
</dbReference>
<dbReference type="EMBL" id="CP001291">
    <property type="protein sequence ID" value="ACK71801.1"/>
    <property type="molecule type" value="Genomic_DNA"/>
</dbReference>
<evidence type="ECO:0000259" key="2">
    <source>
        <dbReference type="Pfam" id="PF13643"/>
    </source>
</evidence>
<evidence type="ECO:0000256" key="1">
    <source>
        <dbReference type="SAM" id="Coils"/>
    </source>
</evidence>
<dbReference type="InterPro" id="IPR025285">
    <property type="entry name" value="DUF4145"/>
</dbReference>
<dbReference type="STRING" id="65393.PCC7424_3406"/>
<protein>
    <recommendedName>
        <fullName evidence="2">DUF4145 domain-containing protein</fullName>
    </recommendedName>
</protein>
<keyword evidence="4" id="KW-1185">Reference proteome</keyword>
<proteinExistence type="predicted"/>
<dbReference type="RefSeq" id="WP_015955396.1">
    <property type="nucleotide sequence ID" value="NC_011729.1"/>
</dbReference>
<accession>B7KF85</accession>
<evidence type="ECO:0000313" key="4">
    <source>
        <dbReference type="Proteomes" id="UP000002384"/>
    </source>
</evidence>
<keyword evidence="1" id="KW-0175">Coiled coil</keyword>
<feature type="domain" description="DUF4145" evidence="2">
    <location>
        <begin position="121"/>
        <end position="209"/>
    </location>
</feature>
<organism evidence="3 4">
    <name type="scientific">Gloeothece citriformis (strain PCC 7424)</name>
    <name type="common">Cyanothece sp. (strain PCC 7424)</name>
    <dbReference type="NCBI Taxonomy" id="65393"/>
    <lineage>
        <taxon>Bacteria</taxon>
        <taxon>Bacillati</taxon>
        <taxon>Cyanobacteriota</taxon>
        <taxon>Cyanophyceae</taxon>
        <taxon>Oscillatoriophycideae</taxon>
        <taxon>Chroococcales</taxon>
        <taxon>Aphanothecaceae</taxon>
        <taxon>Gloeothece</taxon>
        <taxon>Gloeothece citriformis</taxon>
    </lineage>
</organism>